<name>A0AAN6NFY5_9PEZI</name>
<feature type="compositionally biased region" description="Polar residues" evidence="1">
    <location>
        <begin position="150"/>
        <end position="161"/>
    </location>
</feature>
<evidence type="ECO:0000313" key="2">
    <source>
        <dbReference type="EMBL" id="KAK3945069.1"/>
    </source>
</evidence>
<feature type="region of interest" description="Disordered" evidence="1">
    <location>
        <begin position="90"/>
        <end position="126"/>
    </location>
</feature>
<protein>
    <submittedName>
        <fullName evidence="2">Uncharacterized protein</fullName>
    </submittedName>
</protein>
<comment type="caution">
    <text evidence="2">The sequence shown here is derived from an EMBL/GenBank/DDBJ whole genome shotgun (WGS) entry which is preliminary data.</text>
</comment>
<keyword evidence="3" id="KW-1185">Reference proteome</keyword>
<feature type="compositionally biased region" description="Acidic residues" evidence="1">
    <location>
        <begin position="111"/>
        <end position="126"/>
    </location>
</feature>
<gene>
    <name evidence="2" type="ORF">QBC46DRAFT_372668</name>
</gene>
<feature type="region of interest" description="Disordered" evidence="1">
    <location>
        <begin position="138"/>
        <end position="161"/>
    </location>
</feature>
<evidence type="ECO:0000313" key="3">
    <source>
        <dbReference type="Proteomes" id="UP001303473"/>
    </source>
</evidence>
<dbReference type="AlphaFoldDB" id="A0AAN6NFY5"/>
<feature type="region of interest" description="Disordered" evidence="1">
    <location>
        <begin position="25"/>
        <end position="76"/>
    </location>
</feature>
<reference evidence="3" key="1">
    <citation type="journal article" date="2023" name="Mol. Phylogenet. Evol.">
        <title>Genome-scale phylogeny and comparative genomics of the fungal order Sordariales.</title>
        <authorList>
            <person name="Hensen N."/>
            <person name="Bonometti L."/>
            <person name="Westerberg I."/>
            <person name="Brannstrom I.O."/>
            <person name="Guillou S."/>
            <person name="Cros-Aarteil S."/>
            <person name="Calhoun S."/>
            <person name="Haridas S."/>
            <person name="Kuo A."/>
            <person name="Mondo S."/>
            <person name="Pangilinan J."/>
            <person name="Riley R."/>
            <person name="LaButti K."/>
            <person name="Andreopoulos B."/>
            <person name="Lipzen A."/>
            <person name="Chen C."/>
            <person name="Yan M."/>
            <person name="Daum C."/>
            <person name="Ng V."/>
            <person name="Clum A."/>
            <person name="Steindorff A."/>
            <person name="Ohm R.A."/>
            <person name="Martin F."/>
            <person name="Silar P."/>
            <person name="Natvig D.O."/>
            <person name="Lalanne C."/>
            <person name="Gautier V."/>
            <person name="Ament-Velasquez S.L."/>
            <person name="Kruys A."/>
            <person name="Hutchinson M.I."/>
            <person name="Powell A.J."/>
            <person name="Barry K."/>
            <person name="Miller A.N."/>
            <person name="Grigoriev I.V."/>
            <person name="Debuchy R."/>
            <person name="Gladieux P."/>
            <person name="Hiltunen Thoren M."/>
            <person name="Johannesson H."/>
        </authorList>
    </citation>
    <scope>NUCLEOTIDE SEQUENCE [LARGE SCALE GENOMIC DNA]</scope>
    <source>
        <strain evidence="3">CBS 340.73</strain>
    </source>
</reference>
<sequence length="161" mass="18483">MWREKAEAAEKRVVMFEQFTARIRKMKQRQKGKSLERQLSPTMTDSMDGLGESDEGPNVIRFPPLDSSGEHTEDGTVVADRIRKSLQAAMDGMLSEEEHEGEQQQQTNVTENDDEGSNWMPTEEDLLEHQDILSWLNDDDYDSDAHRAQARQSSAEQNWQV</sequence>
<proteinExistence type="predicted"/>
<dbReference type="EMBL" id="MU853756">
    <property type="protein sequence ID" value="KAK3945069.1"/>
    <property type="molecule type" value="Genomic_DNA"/>
</dbReference>
<evidence type="ECO:0000256" key="1">
    <source>
        <dbReference type="SAM" id="MobiDB-lite"/>
    </source>
</evidence>
<accession>A0AAN6NFY5</accession>
<organism evidence="2 3">
    <name type="scientific">Diplogelasinospora grovesii</name>
    <dbReference type="NCBI Taxonomy" id="303347"/>
    <lineage>
        <taxon>Eukaryota</taxon>
        <taxon>Fungi</taxon>
        <taxon>Dikarya</taxon>
        <taxon>Ascomycota</taxon>
        <taxon>Pezizomycotina</taxon>
        <taxon>Sordariomycetes</taxon>
        <taxon>Sordariomycetidae</taxon>
        <taxon>Sordariales</taxon>
        <taxon>Diplogelasinosporaceae</taxon>
        <taxon>Diplogelasinospora</taxon>
    </lineage>
</organism>
<dbReference type="Proteomes" id="UP001303473">
    <property type="component" value="Unassembled WGS sequence"/>
</dbReference>
<feature type="non-terminal residue" evidence="2">
    <location>
        <position position="161"/>
    </location>
</feature>